<organism evidence="1 2">
    <name type="scientific">Melghiribacillus thermohalophilus</name>
    <dbReference type="NCBI Taxonomy" id="1324956"/>
    <lineage>
        <taxon>Bacteria</taxon>
        <taxon>Bacillati</taxon>
        <taxon>Bacillota</taxon>
        <taxon>Bacilli</taxon>
        <taxon>Bacillales</taxon>
        <taxon>Bacillaceae</taxon>
        <taxon>Melghiribacillus</taxon>
    </lineage>
</organism>
<sequence length="33" mass="3940">MIGYVEIECMIYHTQSLKEKRSVLKKSEKQNPQ</sequence>
<dbReference type="EMBL" id="SMAN01000001">
    <property type="protein sequence ID" value="TCT26727.1"/>
    <property type="molecule type" value="Genomic_DNA"/>
</dbReference>
<dbReference type="InterPro" id="IPR007546">
    <property type="entry name" value="DUF503"/>
</dbReference>
<evidence type="ECO:0000313" key="2">
    <source>
        <dbReference type="Proteomes" id="UP000294650"/>
    </source>
</evidence>
<accession>A0A4R3NAW0</accession>
<comment type="caution">
    <text evidence="1">The sequence shown here is derived from an EMBL/GenBank/DDBJ whole genome shotgun (WGS) entry which is preliminary data.</text>
</comment>
<dbReference type="InterPro" id="IPR036746">
    <property type="entry name" value="TT1725-like_sf"/>
</dbReference>
<dbReference type="SUPFAM" id="SSF103007">
    <property type="entry name" value="Hypothetical protein TT1725"/>
    <property type="match status" value="1"/>
</dbReference>
<dbReference type="Pfam" id="PF04456">
    <property type="entry name" value="DUF503"/>
    <property type="match status" value="1"/>
</dbReference>
<gene>
    <name evidence="1" type="ORF">EDD68_10180</name>
</gene>
<keyword evidence="2" id="KW-1185">Reference proteome</keyword>
<dbReference type="AlphaFoldDB" id="A0A4R3NAW0"/>
<evidence type="ECO:0000313" key="1">
    <source>
        <dbReference type="EMBL" id="TCT26727.1"/>
    </source>
</evidence>
<protein>
    <submittedName>
        <fullName evidence="1">Uncharacterized protein DUF503</fullName>
    </submittedName>
</protein>
<dbReference type="Gene3D" id="3.30.70.1120">
    <property type="entry name" value="TT1725-like"/>
    <property type="match status" value="1"/>
</dbReference>
<proteinExistence type="predicted"/>
<dbReference type="RefSeq" id="WP_424399137.1">
    <property type="nucleotide sequence ID" value="NZ_SMAN01000001.1"/>
</dbReference>
<dbReference type="Proteomes" id="UP000294650">
    <property type="component" value="Unassembled WGS sequence"/>
</dbReference>
<reference evidence="1 2" key="1">
    <citation type="submission" date="2019-03" db="EMBL/GenBank/DDBJ databases">
        <title>Genomic Encyclopedia of Type Strains, Phase IV (KMG-IV): sequencing the most valuable type-strain genomes for metagenomic binning, comparative biology and taxonomic classification.</title>
        <authorList>
            <person name="Goeker M."/>
        </authorList>
    </citation>
    <scope>NUCLEOTIDE SEQUENCE [LARGE SCALE GENOMIC DNA]</scope>
    <source>
        <strain evidence="1 2">DSM 25894</strain>
    </source>
</reference>
<name>A0A4R3NAW0_9BACI</name>